<dbReference type="InterPro" id="IPR023213">
    <property type="entry name" value="CAT-like_dom_sf"/>
</dbReference>
<comment type="caution">
    <text evidence="6">The sequence shown here is derived from an EMBL/GenBank/DDBJ whole genome shotgun (WGS) entry which is preliminary data.</text>
</comment>
<dbReference type="InterPro" id="IPR001242">
    <property type="entry name" value="Condensation_dom"/>
</dbReference>
<dbReference type="Pfam" id="PF00668">
    <property type="entry name" value="Condensation"/>
    <property type="match status" value="1"/>
</dbReference>
<feature type="domain" description="Carrier" evidence="5">
    <location>
        <begin position="70"/>
        <end position="144"/>
    </location>
</feature>
<dbReference type="InterPro" id="IPR009081">
    <property type="entry name" value="PP-bd_ACP"/>
</dbReference>
<dbReference type="AlphaFoldDB" id="A0A401ZQQ2"/>
<dbReference type="InterPro" id="IPR006162">
    <property type="entry name" value="Ppantetheine_attach_site"/>
</dbReference>
<comment type="cofactor">
    <cofactor evidence="1">
        <name>pantetheine 4'-phosphate</name>
        <dbReference type="ChEBI" id="CHEBI:47942"/>
    </cofactor>
</comment>
<accession>A0A401ZQQ2</accession>
<dbReference type="PANTHER" id="PTHR45527">
    <property type="entry name" value="NONRIBOSOMAL PEPTIDE SYNTHETASE"/>
    <property type="match status" value="1"/>
</dbReference>
<dbReference type="SUPFAM" id="SSF47336">
    <property type="entry name" value="ACP-like"/>
    <property type="match status" value="1"/>
</dbReference>
<reference evidence="7" key="1">
    <citation type="submission" date="2018-12" db="EMBL/GenBank/DDBJ databases">
        <title>Tengunoibacter tsumagoiensis gen. nov., sp. nov., Dictyobacter kobayashii sp. nov., D. alpinus sp. nov., and D. joshuensis sp. nov. and description of Dictyobacteraceae fam. nov. within the order Ktedonobacterales isolated from Tengu-no-mugimeshi.</title>
        <authorList>
            <person name="Wang C.M."/>
            <person name="Zheng Y."/>
            <person name="Sakai Y."/>
            <person name="Toyoda A."/>
            <person name="Minakuchi Y."/>
            <person name="Abe K."/>
            <person name="Yokota A."/>
            <person name="Yabe S."/>
        </authorList>
    </citation>
    <scope>NUCLEOTIDE SEQUENCE [LARGE SCALE GENOMIC DNA]</scope>
    <source>
        <strain evidence="7">S-27</strain>
    </source>
</reference>
<protein>
    <recommendedName>
        <fullName evidence="5">Carrier domain-containing protein</fullName>
    </recommendedName>
</protein>
<dbReference type="Gene3D" id="3.30.559.10">
    <property type="entry name" value="Chloramphenicol acetyltransferase-like domain"/>
    <property type="match status" value="1"/>
</dbReference>
<dbReference type="Gene3D" id="3.30.559.30">
    <property type="entry name" value="Nonribosomal peptide synthetase, condensation domain"/>
    <property type="match status" value="1"/>
</dbReference>
<dbReference type="SUPFAM" id="SSF52777">
    <property type="entry name" value="CoA-dependent acyltransferases"/>
    <property type="match status" value="2"/>
</dbReference>
<dbReference type="SUPFAM" id="SSF56801">
    <property type="entry name" value="Acetyl-CoA synthetase-like"/>
    <property type="match status" value="1"/>
</dbReference>
<evidence type="ECO:0000256" key="2">
    <source>
        <dbReference type="ARBA" id="ARBA00022450"/>
    </source>
</evidence>
<evidence type="ECO:0000256" key="1">
    <source>
        <dbReference type="ARBA" id="ARBA00001957"/>
    </source>
</evidence>
<dbReference type="GO" id="GO:0043041">
    <property type="term" value="P:amino acid activation for nonribosomal peptide biosynthetic process"/>
    <property type="evidence" value="ECO:0007669"/>
    <property type="project" value="TreeGrafter"/>
</dbReference>
<dbReference type="GO" id="GO:0031177">
    <property type="term" value="F:phosphopantetheine binding"/>
    <property type="evidence" value="ECO:0007669"/>
    <property type="project" value="InterPro"/>
</dbReference>
<dbReference type="PROSITE" id="PS00012">
    <property type="entry name" value="PHOSPHOPANTETHEINE"/>
    <property type="match status" value="1"/>
</dbReference>
<dbReference type="Pfam" id="PF00550">
    <property type="entry name" value="PP-binding"/>
    <property type="match status" value="1"/>
</dbReference>
<feature type="region of interest" description="Disordered" evidence="4">
    <location>
        <begin position="51"/>
        <end position="71"/>
    </location>
</feature>
<dbReference type="InterPro" id="IPR045851">
    <property type="entry name" value="AMP-bd_C_sf"/>
</dbReference>
<evidence type="ECO:0000313" key="7">
    <source>
        <dbReference type="Proteomes" id="UP000287224"/>
    </source>
</evidence>
<gene>
    <name evidence="6" type="ORF">KDAU_64430</name>
</gene>
<dbReference type="SMART" id="SM00823">
    <property type="entry name" value="PKS_PP"/>
    <property type="match status" value="1"/>
</dbReference>
<dbReference type="GO" id="GO:0008610">
    <property type="term" value="P:lipid biosynthetic process"/>
    <property type="evidence" value="ECO:0007669"/>
    <property type="project" value="UniProtKB-ARBA"/>
</dbReference>
<proteinExistence type="predicted"/>
<dbReference type="Gene3D" id="3.30.300.30">
    <property type="match status" value="1"/>
</dbReference>
<organism evidence="6 7">
    <name type="scientific">Dictyobacter aurantiacus</name>
    <dbReference type="NCBI Taxonomy" id="1936993"/>
    <lineage>
        <taxon>Bacteria</taxon>
        <taxon>Bacillati</taxon>
        <taxon>Chloroflexota</taxon>
        <taxon>Ktedonobacteria</taxon>
        <taxon>Ktedonobacterales</taxon>
        <taxon>Dictyobacteraceae</taxon>
        <taxon>Dictyobacter</taxon>
    </lineage>
</organism>
<keyword evidence="7" id="KW-1185">Reference proteome</keyword>
<evidence type="ECO:0000313" key="6">
    <source>
        <dbReference type="EMBL" id="GCE09114.1"/>
    </source>
</evidence>
<dbReference type="PANTHER" id="PTHR45527:SF14">
    <property type="entry name" value="PLIPASTATIN SYNTHASE SUBUNIT B"/>
    <property type="match status" value="1"/>
</dbReference>
<dbReference type="EMBL" id="BIFQ01000002">
    <property type="protein sequence ID" value="GCE09114.1"/>
    <property type="molecule type" value="Genomic_DNA"/>
</dbReference>
<keyword evidence="3" id="KW-0597">Phosphoprotein</keyword>
<dbReference type="Gene3D" id="1.10.1200.10">
    <property type="entry name" value="ACP-like"/>
    <property type="match status" value="1"/>
</dbReference>
<dbReference type="GO" id="GO:0005829">
    <property type="term" value="C:cytosol"/>
    <property type="evidence" value="ECO:0007669"/>
    <property type="project" value="TreeGrafter"/>
</dbReference>
<dbReference type="FunFam" id="1.10.1200.10:FF:000005">
    <property type="entry name" value="Nonribosomal peptide synthetase 1"/>
    <property type="match status" value="1"/>
</dbReference>
<name>A0A401ZQQ2_9CHLR</name>
<keyword evidence="2" id="KW-0596">Phosphopantetheine</keyword>
<dbReference type="GO" id="GO:0044550">
    <property type="term" value="P:secondary metabolite biosynthetic process"/>
    <property type="evidence" value="ECO:0007669"/>
    <property type="project" value="TreeGrafter"/>
</dbReference>
<dbReference type="Proteomes" id="UP000287224">
    <property type="component" value="Unassembled WGS sequence"/>
</dbReference>
<dbReference type="PROSITE" id="PS50075">
    <property type="entry name" value="CARRIER"/>
    <property type="match status" value="1"/>
</dbReference>
<evidence type="ECO:0000256" key="3">
    <source>
        <dbReference type="ARBA" id="ARBA00022553"/>
    </source>
</evidence>
<sequence length="596" mass="67229">MTAYIVITAEYTSKTIDLPAYLSAKLPKHMLPSAYVTLPLLPLTNNGKLDRKALPIPDTRSNSSGKPYAAPRTPTEQKLVQIWEQMLGITKVGINDNFFEIGGNSLHVVRLVAKAAKLGITITIKQIFECPTIARLVAVIDQNHVIAEQEEITGLVPAIYLQRRLLASATRHEVHTHAFLLKMHISLDSGRLARAVAALVQHHDGLRMVYASSGSRYPLAIIPPLPIEKIYTRVDTTLLTNEELDALIATQLDTIHLEPSELQTGPLFKVFHYDSGSMRSSQIIFMVHVLVADLESTQLIVNDLLDAYQQLDLADTVVFPPKVTSFRQWVERLHTYAQSDKAARELGFWVEQSERYIVPLPRDHHDKPNLAGTTVFVDRELTVEETTQILQEFSNKMSIRADAILLAAVMLVLEAWTGQRTMRFNLTTHGRVPLFDDMDISRTIGFFVATFPIVLDIGESRQIVTVARSIQSQLKQIPNQGIGWSVLHTLRHAQDADPLRSMPMPEIEFTYASEYESDPEHAQCDIIGPWTVHTYDTEYLRMGVIQIFVPVSMNRLHVQWNFSSNLYENETIEQLVEAMMDILRNFAASIDSGNYQ</sequence>
<dbReference type="GO" id="GO:0003824">
    <property type="term" value="F:catalytic activity"/>
    <property type="evidence" value="ECO:0007669"/>
    <property type="project" value="InterPro"/>
</dbReference>
<evidence type="ECO:0000259" key="5">
    <source>
        <dbReference type="PROSITE" id="PS50075"/>
    </source>
</evidence>
<dbReference type="InterPro" id="IPR020806">
    <property type="entry name" value="PKS_PP-bd"/>
</dbReference>
<dbReference type="InterPro" id="IPR036736">
    <property type="entry name" value="ACP-like_sf"/>
</dbReference>
<evidence type="ECO:0000256" key="4">
    <source>
        <dbReference type="SAM" id="MobiDB-lite"/>
    </source>
</evidence>